<feature type="binding site" description="axial binding residue" evidence="10">
    <location>
        <position position="112"/>
    </location>
    <ligand>
        <name>heme</name>
        <dbReference type="ChEBI" id="CHEBI:30413"/>
    </ligand>
    <ligandPart>
        <name>Fe</name>
        <dbReference type="ChEBI" id="CHEBI:18248"/>
    </ligandPart>
</feature>
<dbReference type="Pfam" id="PF03100">
    <property type="entry name" value="CcmE"/>
    <property type="match status" value="1"/>
</dbReference>
<dbReference type="NCBIfam" id="NF009727">
    <property type="entry name" value="PRK13254.1-1"/>
    <property type="match status" value="1"/>
</dbReference>
<feature type="binding site" description="covalent" evidence="10">
    <location>
        <position position="108"/>
    </location>
    <ligand>
        <name>heme</name>
        <dbReference type="ChEBI" id="CHEBI:30413"/>
    </ligand>
</feature>
<keyword evidence="9 10" id="KW-0472">Membrane</keyword>
<dbReference type="PANTHER" id="PTHR34128">
    <property type="entry name" value="CYTOCHROME C-TYPE BIOGENESIS PROTEIN CCME HOMOLOG, MITOCHONDRIAL"/>
    <property type="match status" value="1"/>
</dbReference>
<comment type="function">
    <text evidence="10">Heme chaperone required for the biogenesis of c-type cytochromes. Transiently binds heme delivered by CcmC and transfers the heme to apo-cytochromes in a process facilitated by CcmF and CcmH.</text>
</comment>
<evidence type="ECO:0000256" key="7">
    <source>
        <dbReference type="ARBA" id="ARBA00022989"/>
    </source>
</evidence>
<dbReference type="PANTHER" id="PTHR34128:SF2">
    <property type="entry name" value="CYTOCHROME C-TYPE BIOGENESIS PROTEIN CCME HOMOLOG, MITOCHONDRIAL"/>
    <property type="match status" value="1"/>
</dbReference>
<dbReference type="HAMAP" id="MF_01959">
    <property type="entry name" value="CcmE"/>
    <property type="match status" value="1"/>
</dbReference>
<evidence type="ECO:0000256" key="4">
    <source>
        <dbReference type="ARBA" id="ARBA00022723"/>
    </source>
</evidence>
<keyword evidence="10" id="KW-1003">Cell membrane</keyword>
<evidence type="ECO:0000256" key="1">
    <source>
        <dbReference type="ARBA" id="ARBA00004370"/>
    </source>
</evidence>
<dbReference type="Gene3D" id="2.40.50.140">
    <property type="entry name" value="Nucleic acid-binding proteins"/>
    <property type="match status" value="1"/>
</dbReference>
<keyword evidence="6 10" id="KW-0735">Signal-anchor</keyword>
<comment type="similarity">
    <text evidence="10">Belongs to the CcmE/CycJ family.</text>
</comment>
<keyword evidence="12" id="KW-1185">Reference proteome</keyword>
<name>A0ABU5NAX6_9RICK</name>
<dbReference type="InterPro" id="IPR036127">
    <property type="entry name" value="CcmE-like_sf"/>
</dbReference>
<evidence type="ECO:0000256" key="2">
    <source>
        <dbReference type="ARBA" id="ARBA00022617"/>
    </source>
</evidence>
<dbReference type="InterPro" id="IPR012340">
    <property type="entry name" value="NA-bd_OB-fold"/>
</dbReference>
<feature type="topological domain" description="Cytoplasmic" evidence="10">
    <location>
        <begin position="1"/>
        <end position="3"/>
    </location>
</feature>
<evidence type="ECO:0000256" key="3">
    <source>
        <dbReference type="ARBA" id="ARBA00022692"/>
    </source>
</evidence>
<evidence type="ECO:0000256" key="8">
    <source>
        <dbReference type="ARBA" id="ARBA00023004"/>
    </source>
</evidence>
<sequence>MLSLCSIGVYFILSNLNDNIVFFYPPSEISKIENNRGKVRVGGIVKNGSITRETDNKIRFIITDYSEELEIIYQGILPALFREGQGIVAEGNFKLPKSFLAIKLLAKHDENYMPPQIKRHLDNSKEP</sequence>
<evidence type="ECO:0000256" key="6">
    <source>
        <dbReference type="ARBA" id="ARBA00022968"/>
    </source>
</evidence>
<gene>
    <name evidence="10" type="primary">ccmE</name>
    <name evidence="10" type="synonym">cycJ</name>
    <name evidence="11" type="ORF">Megvenef_00287</name>
</gene>
<keyword evidence="3 10" id="KW-0812">Transmembrane</keyword>
<dbReference type="EMBL" id="JARJFB010000012">
    <property type="protein sequence ID" value="MEA0970328.1"/>
    <property type="molecule type" value="Genomic_DNA"/>
</dbReference>
<dbReference type="Proteomes" id="UP001291687">
    <property type="component" value="Unassembled WGS sequence"/>
</dbReference>
<feature type="topological domain" description="Extracellular" evidence="10">
    <location>
        <begin position="16"/>
        <end position="127"/>
    </location>
</feature>
<accession>A0ABU5NAX6</accession>
<evidence type="ECO:0000256" key="9">
    <source>
        <dbReference type="ARBA" id="ARBA00023136"/>
    </source>
</evidence>
<proteinExistence type="inferred from homology"/>
<keyword evidence="7 10" id="KW-1133">Transmembrane helix</keyword>
<evidence type="ECO:0000313" key="11">
    <source>
        <dbReference type="EMBL" id="MEA0970328.1"/>
    </source>
</evidence>
<evidence type="ECO:0000256" key="5">
    <source>
        <dbReference type="ARBA" id="ARBA00022748"/>
    </source>
</evidence>
<organism evidence="11 12">
    <name type="scientific">Candidatus Megaera venefica</name>
    <dbReference type="NCBI Taxonomy" id="2055910"/>
    <lineage>
        <taxon>Bacteria</taxon>
        <taxon>Pseudomonadati</taxon>
        <taxon>Pseudomonadota</taxon>
        <taxon>Alphaproteobacteria</taxon>
        <taxon>Rickettsiales</taxon>
        <taxon>Rickettsiaceae</taxon>
        <taxon>Candidatus Megaera</taxon>
    </lineage>
</organism>
<protein>
    <recommendedName>
        <fullName evidence="10">Cytochrome c-type biogenesis protein CcmE</fullName>
    </recommendedName>
    <alternativeName>
        <fullName evidence="10">Cytochrome c maturation protein E</fullName>
    </alternativeName>
    <alternativeName>
        <fullName evidence="10">Heme chaperone CcmE</fullName>
    </alternativeName>
</protein>
<keyword evidence="8 10" id="KW-0408">Iron</keyword>
<evidence type="ECO:0000256" key="10">
    <source>
        <dbReference type="HAMAP-Rule" id="MF_01959"/>
    </source>
</evidence>
<evidence type="ECO:0000313" key="12">
    <source>
        <dbReference type="Proteomes" id="UP001291687"/>
    </source>
</evidence>
<comment type="caution">
    <text evidence="11">The sequence shown here is derived from an EMBL/GenBank/DDBJ whole genome shotgun (WGS) entry which is preliminary data.</text>
</comment>
<comment type="subcellular location">
    <subcellularLocation>
        <location evidence="10">Cell membrane</location>
        <topology evidence="10">Single-pass type II membrane protein</topology>
    </subcellularLocation>
    <subcellularLocation>
        <location evidence="1">Membrane</location>
    </subcellularLocation>
</comment>
<reference evidence="11 12" key="1">
    <citation type="submission" date="2023-03" db="EMBL/GenBank/DDBJ databases">
        <title>Host association and intracellularity evolved multiple times independently in the Rickettsiales.</title>
        <authorList>
            <person name="Castelli M."/>
            <person name="Nardi T."/>
            <person name="Gammuto L."/>
            <person name="Bellinzona G."/>
            <person name="Sabaneyeva E."/>
            <person name="Potekhin A."/>
            <person name="Serra V."/>
            <person name="Petroni G."/>
            <person name="Sassera D."/>
        </authorList>
    </citation>
    <scope>NUCLEOTIDE SEQUENCE [LARGE SCALE GENOMIC DNA]</scope>
    <source>
        <strain evidence="11 12">Sr 2-6</strain>
    </source>
</reference>
<keyword evidence="2 10" id="KW-0349">Heme</keyword>
<dbReference type="InterPro" id="IPR004329">
    <property type="entry name" value="CcmE"/>
</dbReference>
<keyword evidence="4 10" id="KW-0479">Metal-binding</keyword>
<dbReference type="SUPFAM" id="SSF82093">
    <property type="entry name" value="Heme chaperone CcmE"/>
    <property type="match status" value="1"/>
</dbReference>
<keyword evidence="5 10" id="KW-0201">Cytochrome c-type biogenesis</keyword>